<proteinExistence type="predicted"/>
<feature type="compositionally biased region" description="Low complexity" evidence="2">
    <location>
        <begin position="91"/>
        <end position="102"/>
    </location>
</feature>
<feature type="compositionally biased region" description="Polar residues" evidence="2">
    <location>
        <begin position="355"/>
        <end position="413"/>
    </location>
</feature>
<dbReference type="OrthoDB" id="6351704at2759"/>
<evidence type="ECO:0000256" key="1">
    <source>
        <dbReference type="ARBA" id="ARBA00022729"/>
    </source>
</evidence>
<accession>A0A2A6CCU7</accession>
<name>A0A2A6CCU7_PRIPA</name>
<dbReference type="InterPro" id="IPR051962">
    <property type="entry name" value="Cuticlin"/>
</dbReference>
<feature type="region of interest" description="Disordered" evidence="2">
    <location>
        <begin position="323"/>
        <end position="452"/>
    </location>
</feature>
<reference evidence="5" key="1">
    <citation type="journal article" date="2008" name="Nat. Genet.">
        <title>The Pristionchus pacificus genome provides a unique perspective on nematode lifestyle and parasitism.</title>
        <authorList>
            <person name="Dieterich C."/>
            <person name="Clifton S.W."/>
            <person name="Schuster L.N."/>
            <person name="Chinwalla A."/>
            <person name="Delehaunty K."/>
            <person name="Dinkelacker I."/>
            <person name="Fulton L."/>
            <person name="Fulton R."/>
            <person name="Godfrey J."/>
            <person name="Minx P."/>
            <person name="Mitreva M."/>
            <person name="Roeseler W."/>
            <person name="Tian H."/>
            <person name="Witte H."/>
            <person name="Yang S.P."/>
            <person name="Wilson R.K."/>
            <person name="Sommer R.J."/>
        </authorList>
    </citation>
    <scope>NUCLEOTIDE SEQUENCE [LARGE SCALE GENOMIC DNA]</scope>
    <source>
        <strain evidence="5">PS312</strain>
    </source>
</reference>
<dbReference type="PANTHER" id="PTHR22907:SF46">
    <property type="entry name" value="ZP DOMAIN-CONTAINING PROTEIN"/>
    <property type="match status" value="1"/>
</dbReference>
<keyword evidence="3" id="KW-0812">Transmembrane</keyword>
<dbReference type="AlphaFoldDB" id="A0A2A6CCU7"/>
<accession>A0A8R1YZ85</accession>
<evidence type="ECO:0000256" key="3">
    <source>
        <dbReference type="SAM" id="Phobius"/>
    </source>
</evidence>
<feature type="compositionally biased region" description="Low complexity" evidence="2">
    <location>
        <begin position="465"/>
        <end position="490"/>
    </location>
</feature>
<feature type="region of interest" description="Disordered" evidence="2">
    <location>
        <begin position="564"/>
        <end position="586"/>
    </location>
</feature>
<dbReference type="InterPro" id="IPR057475">
    <property type="entry name" value="CUT_C"/>
</dbReference>
<protein>
    <submittedName>
        <fullName evidence="4">ZP domain-containing protein</fullName>
    </submittedName>
</protein>
<feature type="compositionally biased region" description="Polar residues" evidence="2">
    <location>
        <begin position="564"/>
        <end position="575"/>
    </location>
</feature>
<dbReference type="EnsemblMetazoa" id="PPA39983.1">
    <property type="protein sequence ID" value="PPA39983.1"/>
    <property type="gene ID" value="WBGene00278352"/>
</dbReference>
<feature type="region of interest" description="Disordered" evidence="2">
    <location>
        <begin position="465"/>
        <end position="510"/>
    </location>
</feature>
<feature type="transmembrane region" description="Helical" evidence="3">
    <location>
        <begin position="898"/>
        <end position="920"/>
    </location>
</feature>
<evidence type="ECO:0000313" key="5">
    <source>
        <dbReference type="Proteomes" id="UP000005239"/>
    </source>
</evidence>
<feature type="region of interest" description="Disordered" evidence="2">
    <location>
        <begin position="91"/>
        <end position="284"/>
    </location>
</feature>
<keyword evidence="3" id="KW-1133">Transmembrane helix</keyword>
<dbReference type="PANTHER" id="PTHR22907">
    <property type="entry name" value="GH04558P"/>
    <property type="match status" value="1"/>
</dbReference>
<feature type="compositionally biased region" description="Basic and acidic residues" evidence="2">
    <location>
        <begin position="32"/>
        <end position="41"/>
    </location>
</feature>
<feature type="compositionally biased region" description="Low complexity" evidence="2">
    <location>
        <begin position="127"/>
        <end position="144"/>
    </location>
</feature>
<keyword evidence="3" id="KW-0472">Membrane</keyword>
<feature type="compositionally biased region" description="Low complexity" evidence="2">
    <location>
        <begin position="414"/>
        <end position="438"/>
    </location>
</feature>
<organism evidence="4 5">
    <name type="scientific">Pristionchus pacificus</name>
    <name type="common">Parasitic nematode worm</name>
    <dbReference type="NCBI Taxonomy" id="54126"/>
    <lineage>
        <taxon>Eukaryota</taxon>
        <taxon>Metazoa</taxon>
        <taxon>Ecdysozoa</taxon>
        <taxon>Nematoda</taxon>
        <taxon>Chromadorea</taxon>
        <taxon>Rhabditida</taxon>
        <taxon>Rhabditina</taxon>
        <taxon>Diplogasteromorpha</taxon>
        <taxon>Diplogasteroidea</taxon>
        <taxon>Neodiplogasteridae</taxon>
        <taxon>Pristionchus</taxon>
    </lineage>
</organism>
<feature type="compositionally biased region" description="Low complexity" evidence="2">
    <location>
        <begin position="257"/>
        <end position="279"/>
    </location>
</feature>
<dbReference type="PROSITE" id="PS51034">
    <property type="entry name" value="ZP_2"/>
    <property type="match status" value="1"/>
</dbReference>
<feature type="compositionally biased region" description="Polar residues" evidence="2">
    <location>
        <begin position="216"/>
        <end position="256"/>
    </location>
</feature>
<dbReference type="Proteomes" id="UP000005239">
    <property type="component" value="Unassembled WGS sequence"/>
</dbReference>
<dbReference type="InterPro" id="IPR001507">
    <property type="entry name" value="ZP_dom"/>
</dbReference>
<dbReference type="Pfam" id="PF25301">
    <property type="entry name" value="CUT_C"/>
    <property type="match status" value="1"/>
</dbReference>
<sequence>MLYSYTILFLPSIFSSLSPRWKSSPSSSLLSRRREQSDGNHDFFSLNQPYYTRPEDFSIPSYSPPKGGESKERSFVPPSILHQGSLGFFPPSSHISPPSSKPRFQYPQSFPYPYETPSLHPTPPPSTSYSIPSSTPSQTNIPSSPSNPPFISAIGPIPPTGYETGTNDDWNRSNHSKTLYPSPPSQSTISISPYFSGKISSTSTSSPYTPEIRRPSYSNPSTNSEYSLSTAKYPTLNPNYQPFQENVQSTQTNGYNTPVSTTDSSSVSSGSPSNFPSTTQFPQKPKSIEEYSTWNPYEIPRVSNIYSSVSPTVHYEGDISLSGVTKGVSSPPAIIPPLEGGTNDRENEPYLNHYSIPSSYSTNGPISSQSPSPYGQSISTSVPNGISTSSLNGYESDTTTSSYHPELNTSSTLPYNRPSPYPSSTSSSNPYFSPSDSYTRPSELNTPSRYTTSKINDYELTYSYSPTSSYPSSPYPSSHSDYNNPSSPTVSPSPPYHIPSSTISGPLPPPPNGGIYSVDCIDCTPKPSNISIYSPPKGGPKFIIHNETGSPSPPSSNPYSYFSTVSPGDESTVSYDQPPPPPDNNNETKVIVNRIKGMAHILCMDNGVEVNALTVRPFDGSVATVVDGKRKCVQSFDGQSTNVSVFFDYEECGFRKTNGYEKNSEWETQIVFTFPSSVDSFVVQCELQSLKYDKGSLLRRFEESLEEFQLIPIKIEQKASLPYVLWSLTEHNLTEVEIGTQQVMYFNLTPQTEAYGFHVRNCFVIDEKNGDRHTVIDRKGCSSDMAAFTHPQYNTIDDTITSDWMAFKLPDHDSLHISCSYAICPDFPSSSGDNSSFCSTIPSPPLCPRNIMSPFNSLTSYQALSKREAEGEMTQRVEASLPIFHSPVSPQFTCFSPFSFVLIPTFSSTSILIASALHILSRRFQN</sequence>
<dbReference type="SMART" id="SM00241">
    <property type="entry name" value="ZP"/>
    <property type="match status" value="1"/>
</dbReference>
<keyword evidence="5" id="KW-1185">Reference proteome</keyword>
<reference evidence="4" key="2">
    <citation type="submission" date="2022-06" db="UniProtKB">
        <authorList>
            <consortium name="EnsemblMetazoa"/>
        </authorList>
    </citation>
    <scope>IDENTIFICATION</scope>
    <source>
        <strain evidence="4">PS312</strain>
    </source>
</reference>
<evidence type="ECO:0000256" key="2">
    <source>
        <dbReference type="SAM" id="MobiDB-lite"/>
    </source>
</evidence>
<gene>
    <name evidence="4" type="primary">WBGene00278352</name>
</gene>
<evidence type="ECO:0000313" key="4">
    <source>
        <dbReference type="EnsemblMetazoa" id="PPA39983.1"/>
    </source>
</evidence>
<feature type="compositionally biased region" description="Polar residues" evidence="2">
    <location>
        <begin position="439"/>
        <end position="452"/>
    </location>
</feature>
<feature type="region of interest" description="Disordered" evidence="2">
    <location>
        <begin position="24"/>
        <end position="76"/>
    </location>
</feature>
<keyword evidence="1" id="KW-0732">Signal</keyword>